<dbReference type="Gene3D" id="1.10.10.60">
    <property type="entry name" value="Homeodomain-like"/>
    <property type="match status" value="1"/>
</dbReference>
<protein>
    <submittedName>
        <fullName evidence="1">PAX5: Paired box 5</fullName>
    </submittedName>
</protein>
<organism evidence="1 2">
    <name type="scientific">Crotalus adamanteus</name>
    <name type="common">Eastern diamondback rattlesnake</name>
    <dbReference type="NCBI Taxonomy" id="8729"/>
    <lineage>
        <taxon>Eukaryota</taxon>
        <taxon>Metazoa</taxon>
        <taxon>Chordata</taxon>
        <taxon>Craniata</taxon>
        <taxon>Vertebrata</taxon>
        <taxon>Euteleostomi</taxon>
        <taxon>Lepidosauria</taxon>
        <taxon>Squamata</taxon>
        <taxon>Bifurcata</taxon>
        <taxon>Unidentata</taxon>
        <taxon>Episquamata</taxon>
        <taxon>Toxicofera</taxon>
        <taxon>Serpentes</taxon>
        <taxon>Colubroidea</taxon>
        <taxon>Viperidae</taxon>
        <taxon>Crotalinae</taxon>
        <taxon>Crotalus</taxon>
    </lineage>
</organism>
<evidence type="ECO:0000313" key="1">
    <source>
        <dbReference type="EMBL" id="KAK9407995.1"/>
    </source>
</evidence>
<evidence type="ECO:0000313" key="2">
    <source>
        <dbReference type="Proteomes" id="UP001474421"/>
    </source>
</evidence>
<dbReference type="AlphaFoldDB" id="A0AAW1C1A0"/>
<dbReference type="Proteomes" id="UP001474421">
    <property type="component" value="Unassembled WGS sequence"/>
</dbReference>
<sequence>MRGDLFTQQQLEVLDRVFERQHYSDIFTTTEPIKPEQVIFKA</sequence>
<dbReference type="EMBL" id="JAOTOJ010000002">
    <property type="protein sequence ID" value="KAK9407995.1"/>
    <property type="molecule type" value="Genomic_DNA"/>
</dbReference>
<proteinExistence type="predicted"/>
<name>A0AAW1C1A0_CROAD</name>
<accession>A0AAW1C1A0</accession>
<reference evidence="1 2" key="1">
    <citation type="journal article" date="2024" name="Proc. Natl. Acad. Sci. U.S.A.">
        <title>The genetic regulatory architecture and epigenomic basis for age-related changes in rattlesnake venom.</title>
        <authorList>
            <person name="Hogan M.P."/>
            <person name="Holding M.L."/>
            <person name="Nystrom G.S."/>
            <person name="Colston T.J."/>
            <person name="Bartlett D.A."/>
            <person name="Mason A.J."/>
            <person name="Ellsworth S.A."/>
            <person name="Rautsaw R.M."/>
            <person name="Lawrence K.C."/>
            <person name="Strickland J.L."/>
            <person name="He B."/>
            <person name="Fraser P."/>
            <person name="Margres M.J."/>
            <person name="Gilbert D.M."/>
            <person name="Gibbs H.L."/>
            <person name="Parkinson C.L."/>
            <person name="Rokyta D.R."/>
        </authorList>
    </citation>
    <scope>NUCLEOTIDE SEQUENCE [LARGE SCALE GENOMIC DNA]</scope>
    <source>
        <strain evidence="1">DRR0105</strain>
    </source>
</reference>
<keyword evidence="2" id="KW-1185">Reference proteome</keyword>
<comment type="caution">
    <text evidence="1">The sequence shown here is derived from an EMBL/GenBank/DDBJ whole genome shotgun (WGS) entry which is preliminary data.</text>
</comment>
<gene>
    <name evidence="1" type="ORF">NXF25_006769</name>
</gene>